<comment type="caution">
    <text evidence="12">The sequence shown here is derived from an EMBL/GenBank/DDBJ whole genome shotgun (WGS) entry which is preliminary data.</text>
</comment>
<dbReference type="Pfam" id="PF05649">
    <property type="entry name" value="Peptidase_M13_N"/>
    <property type="match status" value="1"/>
</dbReference>
<proteinExistence type="inferred from homology"/>
<evidence type="ECO:0000256" key="5">
    <source>
        <dbReference type="ARBA" id="ARBA00022723"/>
    </source>
</evidence>
<sequence length="701" mass="81050">MQKVCTRRLHLVNALICILVLSCVVARIAAERGVKEQIMRNAKAAEVLKYMKLTADPCNNFYEYACGNWPLYQQTLERDSAPISVRTQLIQRVRKDVQLLLDTGTRIKGRTNMSERKVKEFYMSCLNVERSSAQPFLMNFIKEYHGMPLLAGTNWNINYDWVQVVARLRLNYGFDFLIGMEVENNAQSLPGRAVIYFTEPRTTLIPRHLCSAGAIVDAEARDKVSAELQSEISKDLQQWFSLREDETERVAGDIIRFEFELCRYMREEESLPPAEDNKVEEEVTVYEGRNLALLSKKYGNFINFRKYLETSLNSTVANSEIVMKSERYYQHLAHISRSNPKPTLTNYIMYRALSVINFPRNETSNPRAGYCAELAMRYFPKVVGEMYRNKYQRSEIRSDTEQLFGAIKQTLGEALNVDGLPENARNIFRNKLLTYEALLFPTYKGNINLRDLPLEKVNFWHKQDIAMKYKGYKERQRFYGGDPEFEESIIEAPDVDMKLIENGVLTGWGLLQPPFYDYTYANSLKYALLGPLIARELVGAVIPEGEETELTRDGMFVEYFENITECYRMQYSNYLYNIPNAFYNVTKLRELMTDSAGLNVAFKSYLDWLGSVDPTSRPTLMRETLPGVDFTNTQLFFIIFAQSRCYAKYMEEPPPTFLPLDTHTEELFNINGVLANNVEFAREFNCALGSEINPDDKCVVY</sequence>
<dbReference type="InterPro" id="IPR024079">
    <property type="entry name" value="MetalloPept_cat_dom_sf"/>
</dbReference>
<comment type="subcellular location">
    <subcellularLocation>
        <location evidence="2">Cell membrane</location>
        <topology evidence="2">Single-pass type II membrane protein</topology>
    </subcellularLocation>
</comment>
<protein>
    <submittedName>
        <fullName evidence="12">(Mediterranean fruit fly) hypothetical protein</fullName>
    </submittedName>
</protein>
<keyword evidence="6" id="KW-0378">Hydrolase</keyword>
<dbReference type="Proteomes" id="UP000606786">
    <property type="component" value="Unassembled WGS sequence"/>
</dbReference>
<dbReference type="AlphaFoldDB" id="A0A811U7V3"/>
<dbReference type="SUPFAM" id="SSF55486">
    <property type="entry name" value="Metalloproteases ('zincins'), catalytic domain"/>
    <property type="match status" value="1"/>
</dbReference>
<dbReference type="InterPro" id="IPR000718">
    <property type="entry name" value="Peptidase_M13"/>
</dbReference>
<evidence type="ECO:0000313" key="12">
    <source>
        <dbReference type="EMBL" id="CAD6994428.1"/>
    </source>
</evidence>
<evidence type="ECO:0000256" key="2">
    <source>
        <dbReference type="ARBA" id="ARBA00004401"/>
    </source>
</evidence>
<dbReference type="PROSITE" id="PS51257">
    <property type="entry name" value="PROKAR_LIPOPROTEIN"/>
    <property type="match status" value="1"/>
</dbReference>
<comment type="similarity">
    <text evidence="3">Belongs to the peptidase M13 family.</text>
</comment>
<evidence type="ECO:0000313" key="13">
    <source>
        <dbReference type="Proteomes" id="UP000606786"/>
    </source>
</evidence>
<dbReference type="GO" id="GO:0046872">
    <property type="term" value="F:metal ion binding"/>
    <property type="evidence" value="ECO:0007669"/>
    <property type="project" value="UniProtKB-KW"/>
</dbReference>
<dbReference type="InterPro" id="IPR042089">
    <property type="entry name" value="Peptidase_M13_dom_2"/>
</dbReference>
<evidence type="ECO:0000256" key="7">
    <source>
        <dbReference type="ARBA" id="ARBA00022833"/>
    </source>
</evidence>
<evidence type="ECO:0000256" key="6">
    <source>
        <dbReference type="ARBA" id="ARBA00022801"/>
    </source>
</evidence>
<dbReference type="PANTHER" id="PTHR11733:SF240">
    <property type="entry name" value="GH14155P-RELATED"/>
    <property type="match status" value="1"/>
</dbReference>
<dbReference type="GO" id="GO:0016485">
    <property type="term" value="P:protein processing"/>
    <property type="evidence" value="ECO:0007669"/>
    <property type="project" value="TreeGrafter"/>
</dbReference>
<accession>A0A811U7V3</accession>
<evidence type="ECO:0000256" key="3">
    <source>
        <dbReference type="ARBA" id="ARBA00007357"/>
    </source>
</evidence>
<comment type="cofactor">
    <cofactor evidence="1">
        <name>Zn(2+)</name>
        <dbReference type="ChEBI" id="CHEBI:29105"/>
    </cofactor>
</comment>
<dbReference type="PROSITE" id="PS51885">
    <property type="entry name" value="NEPRILYSIN"/>
    <property type="match status" value="1"/>
</dbReference>
<feature type="domain" description="Peptidase M13 C-terminal" evidence="10">
    <location>
        <begin position="508"/>
        <end position="699"/>
    </location>
</feature>
<dbReference type="Pfam" id="PF01431">
    <property type="entry name" value="Peptidase_M13"/>
    <property type="match status" value="1"/>
</dbReference>
<gene>
    <name evidence="12" type="ORF">CCAP1982_LOCUS3179</name>
</gene>
<keyword evidence="13" id="KW-1185">Reference proteome</keyword>
<evidence type="ECO:0000256" key="8">
    <source>
        <dbReference type="ARBA" id="ARBA00023049"/>
    </source>
</evidence>
<keyword evidence="5" id="KW-0479">Metal-binding</keyword>
<feature type="signal peptide" evidence="9">
    <location>
        <begin position="1"/>
        <end position="30"/>
    </location>
</feature>
<keyword evidence="8" id="KW-0482">Metalloprotease</keyword>
<feature type="domain" description="Peptidase M13 N-terminal" evidence="11">
    <location>
        <begin position="57"/>
        <end position="432"/>
    </location>
</feature>
<dbReference type="EMBL" id="CAJHJT010000001">
    <property type="protein sequence ID" value="CAD6994428.1"/>
    <property type="molecule type" value="Genomic_DNA"/>
</dbReference>
<evidence type="ECO:0000256" key="4">
    <source>
        <dbReference type="ARBA" id="ARBA00022670"/>
    </source>
</evidence>
<feature type="chain" id="PRO_5032564734" evidence="9">
    <location>
        <begin position="31"/>
        <end position="701"/>
    </location>
</feature>
<dbReference type="PANTHER" id="PTHR11733">
    <property type="entry name" value="ZINC METALLOPROTEASE FAMILY M13 NEPRILYSIN-RELATED"/>
    <property type="match status" value="1"/>
</dbReference>
<evidence type="ECO:0000256" key="1">
    <source>
        <dbReference type="ARBA" id="ARBA00001947"/>
    </source>
</evidence>
<reference evidence="12" key="1">
    <citation type="submission" date="2020-11" db="EMBL/GenBank/DDBJ databases">
        <authorList>
            <person name="Whitehead M."/>
        </authorList>
    </citation>
    <scope>NUCLEOTIDE SEQUENCE</scope>
    <source>
        <strain evidence="12">EGII</strain>
    </source>
</reference>
<keyword evidence="7" id="KW-0862">Zinc</keyword>
<dbReference type="CDD" id="cd08662">
    <property type="entry name" value="M13"/>
    <property type="match status" value="1"/>
</dbReference>
<dbReference type="InterPro" id="IPR008753">
    <property type="entry name" value="Peptidase_M13_N"/>
</dbReference>
<keyword evidence="9" id="KW-0732">Signal</keyword>
<organism evidence="12 13">
    <name type="scientific">Ceratitis capitata</name>
    <name type="common">Mediterranean fruit fly</name>
    <name type="synonym">Tephritis capitata</name>
    <dbReference type="NCBI Taxonomy" id="7213"/>
    <lineage>
        <taxon>Eukaryota</taxon>
        <taxon>Metazoa</taxon>
        <taxon>Ecdysozoa</taxon>
        <taxon>Arthropoda</taxon>
        <taxon>Hexapoda</taxon>
        <taxon>Insecta</taxon>
        <taxon>Pterygota</taxon>
        <taxon>Neoptera</taxon>
        <taxon>Endopterygota</taxon>
        <taxon>Diptera</taxon>
        <taxon>Brachycera</taxon>
        <taxon>Muscomorpha</taxon>
        <taxon>Tephritoidea</taxon>
        <taxon>Tephritidae</taxon>
        <taxon>Ceratitis</taxon>
        <taxon>Ceratitis</taxon>
    </lineage>
</organism>
<dbReference type="GO" id="GO:0004222">
    <property type="term" value="F:metalloendopeptidase activity"/>
    <property type="evidence" value="ECO:0007669"/>
    <property type="project" value="InterPro"/>
</dbReference>
<dbReference type="OrthoDB" id="7912177at2759"/>
<keyword evidence="4" id="KW-0645">Protease</keyword>
<name>A0A811U7V3_CERCA</name>
<dbReference type="Gene3D" id="1.10.1380.10">
    <property type="entry name" value="Neutral endopeptidase , domain2"/>
    <property type="match status" value="1"/>
</dbReference>
<dbReference type="InterPro" id="IPR018497">
    <property type="entry name" value="Peptidase_M13_C"/>
</dbReference>
<evidence type="ECO:0000259" key="11">
    <source>
        <dbReference type="Pfam" id="PF05649"/>
    </source>
</evidence>
<dbReference type="GO" id="GO:0005886">
    <property type="term" value="C:plasma membrane"/>
    <property type="evidence" value="ECO:0007669"/>
    <property type="project" value="UniProtKB-SubCell"/>
</dbReference>
<evidence type="ECO:0000256" key="9">
    <source>
        <dbReference type="SAM" id="SignalP"/>
    </source>
</evidence>
<dbReference type="Gene3D" id="3.40.390.10">
    <property type="entry name" value="Collagenase (Catalytic Domain)"/>
    <property type="match status" value="1"/>
</dbReference>
<evidence type="ECO:0000259" key="10">
    <source>
        <dbReference type="Pfam" id="PF01431"/>
    </source>
</evidence>